<reference evidence="3" key="1">
    <citation type="submission" date="2019-11" db="EMBL/GenBank/DDBJ databases">
        <title>Bipolaris sorokiniana Genome sequencing.</title>
        <authorList>
            <person name="Wang H."/>
        </authorList>
    </citation>
    <scope>NUCLEOTIDE SEQUENCE</scope>
</reference>
<dbReference type="EMBL" id="WNKQ01000007">
    <property type="protein sequence ID" value="KAF5850349.1"/>
    <property type="molecule type" value="Genomic_DNA"/>
</dbReference>
<feature type="signal peptide" evidence="2">
    <location>
        <begin position="1"/>
        <end position="18"/>
    </location>
</feature>
<feature type="compositionally biased region" description="Basic and acidic residues" evidence="1">
    <location>
        <begin position="93"/>
        <end position="103"/>
    </location>
</feature>
<feature type="compositionally biased region" description="Low complexity" evidence="1">
    <location>
        <begin position="657"/>
        <end position="670"/>
    </location>
</feature>
<feature type="compositionally biased region" description="Polar residues" evidence="1">
    <location>
        <begin position="326"/>
        <end position="344"/>
    </location>
</feature>
<dbReference type="AlphaFoldDB" id="A0A8H6DWE7"/>
<feature type="region of interest" description="Disordered" evidence="1">
    <location>
        <begin position="92"/>
        <end position="111"/>
    </location>
</feature>
<evidence type="ECO:0008006" key="5">
    <source>
        <dbReference type="Google" id="ProtNLM"/>
    </source>
</evidence>
<feature type="compositionally biased region" description="Polar residues" evidence="1">
    <location>
        <begin position="671"/>
        <end position="684"/>
    </location>
</feature>
<feature type="compositionally biased region" description="Basic and acidic residues" evidence="1">
    <location>
        <begin position="301"/>
        <end position="320"/>
    </location>
</feature>
<keyword evidence="2" id="KW-0732">Signal</keyword>
<feature type="compositionally biased region" description="Polar residues" evidence="1">
    <location>
        <begin position="578"/>
        <end position="587"/>
    </location>
</feature>
<evidence type="ECO:0000256" key="2">
    <source>
        <dbReference type="SAM" id="SignalP"/>
    </source>
</evidence>
<feature type="region of interest" description="Disordered" evidence="1">
    <location>
        <begin position="278"/>
        <end position="369"/>
    </location>
</feature>
<accession>A0A8H6DWE7</accession>
<comment type="caution">
    <text evidence="3">The sequence shown here is derived from an EMBL/GenBank/DDBJ whole genome shotgun (WGS) entry which is preliminary data.</text>
</comment>
<sequence length="774" mass="85741">MAVLAAILPVVSRSSALALDLFKTAAALPDVAKERVEIANRINGFASILKQVGTIIKEDDRLPSPEAFDVLDDVIEQSQNVMGSLESAISTEESQHYSRRDSARYAGDSRPLPGPSMTTRLAYLIAHLEALSTTLSVLLQTLYTAQSVMWSKLRPTVSPQQAAKVVDNEKTQLETLIIQQQISILAASKIFENASQSDARLLMEDDSSQSLVKAEWDEPPMPSHLYPYQSQGLSGLATSTHTESKKLLSVCNISTSHGEHLLGRWTSLPQFERHLQDEELEQRKQRQQSQQATVESDSEEEQVRRSRAPGDSKRRSDGSRDPQPLFTENNILSPESEKTINAQAPPTPADTPHTSNTNLSSGSPRTSVASLPVDAAAAMEAKEEDDVDLEIPWKLCTRKYYWRYIDARQVSSNTDQAPSIAFSERNSWTEIMASWVCKEAIQEARLPYTQVQKERRNSRRTKFETCFCIERPLQFDQVKRLVERTVEIYRKNAPPTPPAEPKARTSSFHQQPPPSPMAQKSNPIDRDRTPVARNTHPPFHRATSSLNSTLPPPPAGAPPLDRSMSMPGPGLVPPLPQTLVNARTPNLQIPIPPGQQYGQHHPPPPQSPRHSYYPTQPSSYPSQPTNTSASPYYPQSPAQNILLPYPNNTTLHPPPLHSSNSSYNTNYNTNHPIQASPLRSSYMNNLAPGYPLGPPSSASNRRYDDDLTTSESELDRPRRSRRERERSRSRYTDRYGDGGKYGNGKKSHTGRKAAAGALLGVGGLTALLDGLSGL</sequence>
<name>A0A8H6DWE7_COCSA</name>
<dbReference type="Proteomes" id="UP000624244">
    <property type="component" value="Unassembled WGS sequence"/>
</dbReference>
<feature type="compositionally biased region" description="Low complexity" evidence="1">
    <location>
        <begin position="608"/>
        <end position="625"/>
    </location>
</feature>
<protein>
    <recommendedName>
        <fullName evidence="5">Fungal N-terminal domain-containing protein</fullName>
    </recommendedName>
</protein>
<evidence type="ECO:0000313" key="4">
    <source>
        <dbReference type="Proteomes" id="UP000624244"/>
    </source>
</evidence>
<feature type="compositionally biased region" description="Polar residues" evidence="1">
    <location>
        <begin position="352"/>
        <end position="369"/>
    </location>
</feature>
<feature type="compositionally biased region" description="Basic and acidic residues" evidence="1">
    <location>
        <begin position="713"/>
        <end position="737"/>
    </location>
</feature>
<evidence type="ECO:0000313" key="3">
    <source>
        <dbReference type="EMBL" id="KAF5850349.1"/>
    </source>
</evidence>
<proteinExistence type="predicted"/>
<organism evidence="3 4">
    <name type="scientific">Cochliobolus sativus</name>
    <name type="common">Common root rot and spot blotch fungus</name>
    <name type="synonym">Bipolaris sorokiniana</name>
    <dbReference type="NCBI Taxonomy" id="45130"/>
    <lineage>
        <taxon>Eukaryota</taxon>
        <taxon>Fungi</taxon>
        <taxon>Dikarya</taxon>
        <taxon>Ascomycota</taxon>
        <taxon>Pezizomycotina</taxon>
        <taxon>Dothideomycetes</taxon>
        <taxon>Pleosporomycetidae</taxon>
        <taxon>Pleosporales</taxon>
        <taxon>Pleosporineae</taxon>
        <taxon>Pleosporaceae</taxon>
        <taxon>Bipolaris</taxon>
    </lineage>
</organism>
<feature type="chain" id="PRO_5034906044" description="Fungal N-terminal domain-containing protein" evidence="2">
    <location>
        <begin position="19"/>
        <end position="774"/>
    </location>
</feature>
<feature type="region of interest" description="Disordered" evidence="1">
    <location>
        <begin position="489"/>
        <end position="750"/>
    </location>
</feature>
<evidence type="ECO:0000256" key="1">
    <source>
        <dbReference type="SAM" id="MobiDB-lite"/>
    </source>
</evidence>
<gene>
    <name evidence="3" type="ORF">GGP41_002572</name>
</gene>